<organism evidence="2 3">
    <name type="scientific">Gimesia chilikensis</name>
    <dbReference type="NCBI Taxonomy" id="2605989"/>
    <lineage>
        <taxon>Bacteria</taxon>
        <taxon>Pseudomonadati</taxon>
        <taxon>Planctomycetota</taxon>
        <taxon>Planctomycetia</taxon>
        <taxon>Planctomycetales</taxon>
        <taxon>Planctomycetaceae</taxon>
        <taxon>Gimesia</taxon>
    </lineage>
</organism>
<evidence type="ECO:0000313" key="3">
    <source>
        <dbReference type="Proteomes" id="UP000320421"/>
    </source>
</evidence>
<gene>
    <name evidence="2" type="ORF">HG66A1_18640</name>
</gene>
<dbReference type="Proteomes" id="UP000320421">
    <property type="component" value="Chromosome"/>
</dbReference>
<evidence type="ECO:0000313" key="2">
    <source>
        <dbReference type="EMBL" id="QDT20079.1"/>
    </source>
</evidence>
<feature type="region of interest" description="Disordered" evidence="1">
    <location>
        <begin position="56"/>
        <end position="84"/>
    </location>
</feature>
<accession>A0A517PL26</accession>
<name>A0A517PL26_9PLAN</name>
<dbReference type="EMBL" id="CP036266">
    <property type="protein sequence ID" value="QDT20079.1"/>
    <property type="molecule type" value="Genomic_DNA"/>
</dbReference>
<keyword evidence="3" id="KW-1185">Reference proteome</keyword>
<feature type="compositionally biased region" description="Low complexity" evidence="1">
    <location>
        <begin position="58"/>
        <end position="77"/>
    </location>
</feature>
<protein>
    <submittedName>
        <fullName evidence="2">Uncharacterized protein</fullName>
    </submittedName>
</protein>
<reference evidence="2 3" key="1">
    <citation type="submission" date="2019-02" db="EMBL/GenBank/DDBJ databases">
        <title>Deep-cultivation of Planctomycetes and their phenomic and genomic characterization uncovers novel biology.</title>
        <authorList>
            <person name="Wiegand S."/>
            <person name="Jogler M."/>
            <person name="Boedeker C."/>
            <person name="Pinto D."/>
            <person name="Vollmers J."/>
            <person name="Rivas-Marin E."/>
            <person name="Kohn T."/>
            <person name="Peeters S.H."/>
            <person name="Heuer A."/>
            <person name="Rast P."/>
            <person name="Oberbeckmann S."/>
            <person name="Bunk B."/>
            <person name="Jeske O."/>
            <person name="Meyerdierks A."/>
            <person name="Storesund J.E."/>
            <person name="Kallscheuer N."/>
            <person name="Luecker S."/>
            <person name="Lage O.M."/>
            <person name="Pohl T."/>
            <person name="Merkel B.J."/>
            <person name="Hornburger P."/>
            <person name="Mueller R.-W."/>
            <person name="Bruemmer F."/>
            <person name="Labrenz M."/>
            <person name="Spormann A.M."/>
            <person name="Op den Camp H."/>
            <person name="Overmann J."/>
            <person name="Amann R."/>
            <person name="Jetten M.S.M."/>
            <person name="Mascher T."/>
            <person name="Medema M.H."/>
            <person name="Devos D.P."/>
            <person name="Kaster A.-K."/>
            <person name="Ovreas L."/>
            <person name="Rohde M."/>
            <person name="Galperin M.Y."/>
            <person name="Jogler C."/>
        </authorList>
    </citation>
    <scope>NUCLEOTIDE SEQUENCE [LARGE SCALE GENOMIC DNA]</scope>
    <source>
        <strain evidence="2 3">HG66A1</strain>
    </source>
</reference>
<sequence>MQSGIATGNRRSQLIRTIQNQITNPIRRVRPCVAARLATGSLINLSLEIRFRGSRRSQATPAELLPTPPATAAQSAAHVSPQSP</sequence>
<proteinExistence type="predicted"/>
<dbReference type="AlphaFoldDB" id="A0A517PL26"/>
<evidence type="ECO:0000256" key="1">
    <source>
        <dbReference type="SAM" id="MobiDB-lite"/>
    </source>
</evidence>